<dbReference type="STRING" id="906689.A0A2I0X986"/>
<dbReference type="GO" id="GO:0061630">
    <property type="term" value="F:ubiquitin protein ligase activity"/>
    <property type="evidence" value="ECO:0007669"/>
    <property type="project" value="TreeGrafter"/>
</dbReference>
<evidence type="ECO:0000256" key="2">
    <source>
        <dbReference type="ARBA" id="ARBA00022771"/>
    </source>
</evidence>
<dbReference type="InterPro" id="IPR043145">
    <property type="entry name" value="Znf_ZZ_sf"/>
</dbReference>
<reference evidence="6 7" key="2">
    <citation type="journal article" date="2017" name="Nature">
        <title>The Apostasia genome and the evolution of orchids.</title>
        <authorList>
            <person name="Zhang G.Q."/>
            <person name="Liu K.W."/>
            <person name="Li Z."/>
            <person name="Lohaus R."/>
            <person name="Hsiao Y.Y."/>
            <person name="Niu S.C."/>
            <person name="Wang J.Y."/>
            <person name="Lin Y.C."/>
            <person name="Xu Q."/>
            <person name="Chen L.J."/>
            <person name="Yoshida K."/>
            <person name="Fujiwara S."/>
            <person name="Wang Z.W."/>
            <person name="Zhang Y.Q."/>
            <person name="Mitsuda N."/>
            <person name="Wang M."/>
            <person name="Liu G.H."/>
            <person name="Pecoraro L."/>
            <person name="Huang H.X."/>
            <person name="Xiao X.J."/>
            <person name="Lin M."/>
            <person name="Wu X.Y."/>
            <person name="Wu W.L."/>
            <person name="Chen Y.Y."/>
            <person name="Chang S.B."/>
            <person name="Sakamoto S."/>
            <person name="Ohme-Takagi M."/>
            <person name="Yagi M."/>
            <person name="Zeng S.J."/>
            <person name="Shen C.Y."/>
            <person name="Yeh C.M."/>
            <person name="Luo Y.B."/>
            <person name="Tsai W.C."/>
            <person name="Van de Peer Y."/>
            <person name="Liu Z.J."/>
        </authorList>
    </citation>
    <scope>NUCLEOTIDE SEQUENCE [LARGE SCALE GENOMIC DNA]</scope>
    <source>
        <tissue evidence="6">The whole plant</tissue>
    </source>
</reference>
<dbReference type="CDD" id="cd02338">
    <property type="entry name" value="ZZ_PCMF_like"/>
    <property type="match status" value="1"/>
</dbReference>
<evidence type="ECO:0000313" key="7">
    <source>
        <dbReference type="Proteomes" id="UP000233837"/>
    </source>
</evidence>
<dbReference type="PROSITE" id="PS50135">
    <property type="entry name" value="ZF_ZZ_2"/>
    <property type="match status" value="1"/>
</dbReference>
<evidence type="ECO:0000313" key="6">
    <source>
        <dbReference type="EMBL" id="PKU84462.1"/>
    </source>
</evidence>
<dbReference type="GO" id="GO:0043161">
    <property type="term" value="P:proteasome-mediated ubiquitin-dependent protein catabolic process"/>
    <property type="evidence" value="ECO:0007669"/>
    <property type="project" value="TreeGrafter"/>
</dbReference>
<dbReference type="InterPro" id="IPR000433">
    <property type="entry name" value="Znf_ZZ"/>
</dbReference>
<dbReference type="Gene3D" id="3.30.60.90">
    <property type="match status" value="1"/>
</dbReference>
<keyword evidence="1" id="KW-0479">Metal-binding</keyword>
<reference evidence="6 7" key="1">
    <citation type="journal article" date="2016" name="Sci. Rep.">
        <title>The Dendrobium catenatum Lindl. genome sequence provides insights into polysaccharide synthase, floral development and adaptive evolution.</title>
        <authorList>
            <person name="Zhang G.Q."/>
            <person name="Xu Q."/>
            <person name="Bian C."/>
            <person name="Tsai W.C."/>
            <person name="Yeh C.M."/>
            <person name="Liu K.W."/>
            <person name="Yoshida K."/>
            <person name="Zhang L.S."/>
            <person name="Chang S.B."/>
            <person name="Chen F."/>
            <person name="Shi Y."/>
            <person name="Su Y.Y."/>
            <person name="Zhang Y.Q."/>
            <person name="Chen L.J."/>
            <person name="Yin Y."/>
            <person name="Lin M."/>
            <person name="Huang H."/>
            <person name="Deng H."/>
            <person name="Wang Z.W."/>
            <person name="Zhu S.L."/>
            <person name="Zhao X."/>
            <person name="Deng C."/>
            <person name="Niu S.C."/>
            <person name="Huang J."/>
            <person name="Wang M."/>
            <person name="Liu G.H."/>
            <person name="Yang H.J."/>
            <person name="Xiao X.J."/>
            <person name="Hsiao Y.Y."/>
            <person name="Wu W.L."/>
            <person name="Chen Y.Y."/>
            <person name="Mitsuda N."/>
            <person name="Ohme-Takagi M."/>
            <person name="Luo Y.B."/>
            <person name="Van de Peer Y."/>
            <person name="Liu Z.J."/>
        </authorList>
    </citation>
    <scope>NUCLEOTIDE SEQUENCE [LARGE SCALE GENOMIC DNA]</scope>
    <source>
        <tissue evidence="6">The whole plant</tissue>
    </source>
</reference>
<keyword evidence="7" id="KW-1185">Reference proteome</keyword>
<keyword evidence="2 4" id="KW-0863">Zinc-finger</keyword>
<evidence type="ECO:0000256" key="4">
    <source>
        <dbReference type="PROSITE-ProRule" id="PRU00228"/>
    </source>
</evidence>
<evidence type="ECO:0000259" key="5">
    <source>
        <dbReference type="PROSITE" id="PS50135"/>
    </source>
</evidence>
<evidence type="ECO:0000256" key="3">
    <source>
        <dbReference type="ARBA" id="ARBA00022833"/>
    </source>
</evidence>
<protein>
    <submittedName>
        <fullName evidence="6">E3 ubiquitin-protein ligase PRT1</fullName>
    </submittedName>
</protein>
<sequence length="242" mass="27138">MAMASNAAMATPHSPPTIVNLVRHFPLTSSPHDHHVPLVNITMRQKDEMASCLLPSAFENVNGHQYQRQVLDLELAMMQTVIKGEVLSLGDNLLCRGKDLKLEADFDSIAGVSRNHISRGGHLWLDEDLPKANVGVGCDSCGMYPIIGKRYKCKDCKEAIGFDLCESCYNTSSKLPGRFNQQHKPDHRFELDDSHMLYNILLQKSLSMEEPYQDLYEDHVSVDETVQNENIDSNNHTENGNA</sequence>
<name>A0A2I0X986_9ASPA</name>
<accession>A0A2I0X986</accession>
<dbReference type="Proteomes" id="UP000233837">
    <property type="component" value="Unassembled WGS sequence"/>
</dbReference>
<organism evidence="6 7">
    <name type="scientific">Dendrobium catenatum</name>
    <dbReference type="NCBI Taxonomy" id="906689"/>
    <lineage>
        <taxon>Eukaryota</taxon>
        <taxon>Viridiplantae</taxon>
        <taxon>Streptophyta</taxon>
        <taxon>Embryophyta</taxon>
        <taxon>Tracheophyta</taxon>
        <taxon>Spermatophyta</taxon>
        <taxon>Magnoliopsida</taxon>
        <taxon>Liliopsida</taxon>
        <taxon>Asparagales</taxon>
        <taxon>Orchidaceae</taxon>
        <taxon>Epidendroideae</taxon>
        <taxon>Malaxideae</taxon>
        <taxon>Dendrobiinae</taxon>
        <taxon>Dendrobium</taxon>
    </lineage>
</organism>
<dbReference type="SMART" id="SM00291">
    <property type="entry name" value="ZnF_ZZ"/>
    <property type="match status" value="1"/>
</dbReference>
<dbReference type="FunFam" id="3.30.60.90:FF:000014">
    <property type="entry name" value="E3 ubiquitin-protein ligase PRT1"/>
    <property type="match status" value="1"/>
</dbReference>
<dbReference type="PANTHER" id="PTHR15898:SF13">
    <property type="entry name" value="BIFUNCTIONAL APOPTOSIS REGULATOR"/>
    <property type="match status" value="1"/>
</dbReference>
<dbReference type="GO" id="GO:0008270">
    <property type="term" value="F:zinc ion binding"/>
    <property type="evidence" value="ECO:0007669"/>
    <property type="project" value="UniProtKB-KW"/>
</dbReference>
<dbReference type="PANTHER" id="PTHR15898">
    <property type="entry name" value="BIFUNCTIONAL APOPTOSIS REGULATOR"/>
    <property type="match status" value="1"/>
</dbReference>
<gene>
    <name evidence="6" type="primary">PRT1</name>
    <name evidence="6" type="ORF">MA16_Dca002975</name>
</gene>
<dbReference type="EMBL" id="KZ502052">
    <property type="protein sequence ID" value="PKU84462.1"/>
    <property type="molecule type" value="Genomic_DNA"/>
</dbReference>
<keyword evidence="3" id="KW-0862">Zinc</keyword>
<dbReference type="AlphaFoldDB" id="A0A2I0X986"/>
<feature type="domain" description="ZZ-type" evidence="5">
    <location>
        <begin position="133"/>
        <end position="197"/>
    </location>
</feature>
<evidence type="ECO:0000256" key="1">
    <source>
        <dbReference type="ARBA" id="ARBA00022723"/>
    </source>
</evidence>
<dbReference type="Pfam" id="PF00569">
    <property type="entry name" value="ZZ"/>
    <property type="match status" value="1"/>
</dbReference>
<dbReference type="SUPFAM" id="SSF57850">
    <property type="entry name" value="RING/U-box"/>
    <property type="match status" value="1"/>
</dbReference>
<proteinExistence type="predicted"/>